<keyword evidence="1" id="KW-0472">Membrane</keyword>
<feature type="transmembrane region" description="Helical" evidence="1">
    <location>
        <begin position="156"/>
        <end position="173"/>
    </location>
</feature>
<dbReference type="PANTHER" id="PTHR39084:SF1">
    <property type="entry name" value="DUF4010 DOMAIN-CONTAINING PROTEIN"/>
    <property type="match status" value="1"/>
</dbReference>
<feature type="domain" description="DUF4010" evidence="3">
    <location>
        <begin position="194"/>
        <end position="404"/>
    </location>
</feature>
<dbReference type="Proteomes" id="UP000051124">
    <property type="component" value="Unassembled WGS sequence"/>
</dbReference>
<organism evidence="4 5">
    <name type="scientific">candidate division TA06 bacterium DG_26</name>
    <dbReference type="NCBI Taxonomy" id="1703771"/>
    <lineage>
        <taxon>Bacteria</taxon>
        <taxon>Bacteria division TA06</taxon>
    </lineage>
</organism>
<name>A0A0S7WI81_UNCT6</name>
<feature type="transmembrane region" description="Helical" evidence="1">
    <location>
        <begin position="383"/>
        <end position="404"/>
    </location>
</feature>
<evidence type="ECO:0000259" key="3">
    <source>
        <dbReference type="Pfam" id="PF13194"/>
    </source>
</evidence>
<feature type="transmembrane region" description="Helical" evidence="1">
    <location>
        <begin position="249"/>
        <end position="271"/>
    </location>
</feature>
<feature type="transmembrane region" description="Helical" evidence="1">
    <location>
        <begin position="37"/>
        <end position="56"/>
    </location>
</feature>
<feature type="transmembrane region" description="Helical" evidence="1">
    <location>
        <begin position="62"/>
        <end position="80"/>
    </location>
</feature>
<comment type="caution">
    <text evidence="4">The sequence shown here is derived from an EMBL/GenBank/DDBJ whole genome shotgun (WGS) entry which is preliminary data.</text>
</comment>
<dbReference type="EMBL" id="LIZT01000039">
    <property type="protein sequence ID" value="KPJ49858.1"/>
    <property type="molecule type" value="Genomic_DNA"/>
</dbReference>
<feature type="domain" description="MgtC/SapB/SrpB/YhiD N-terminal" evidence="2">
    <location>
        <begin position="14"/>
        <end position="145"/>
    </location>
</feature>
<dbReference type="Pfam" id="PF13194">
    <property type="entry name" value="DUF4010"/>
    <property type="match status" value="1"/>
</dbReference>
<reference evidence="4 5" key="1">
    <citation type="journal article" date="2015" name="Microbiome">
        <title>Genomic resolution of linkages in carbon, nitrogen, and sulfur cycling among widespread estuary sediment bacteria.</title>
        <authorList>
            <person name="Baker B.J."/>
            <person name="Lazar C.S."/>
            <person name="Teske A.P."/>
            <person name="Dick G.J."/>
        </authorList>
    </citation>
    <scope>NUCLEOTIDE SEQUENCE [LARGE SCALE GENOMIC DNA]</scope>
    <source>
        <strain evidence="4">DG_26</strain>
    </source>
</reference>
<dbReference type="InterPro" id="IPR049177">
    <property type="entry name" value="MgtC_SapB_SrpB_YhiD_N"/>
</dbReference>
<evidence type="ECO:0000259" key="2">
    <source>
        <dbReference type="Pfam" id="PF02308"/>
    </source>
</evidence>
<feature type="transmembrane region" description="Helical" evidence="1">
    <location>
        <begin position="122"/>
        <end position="140"/>
    </location>
</feature>
<dbReference type="InterPro" id="IPR025105">
    <property type="entry name" value="DUF4010"/>
</dbReference>
<feature type="transmembrane region" description="Helical" evidence="1">
    <location>
        <begin position="351"/>
        <end position="376"/>
    </location>
</feature>
<dbReference type="AlphaFoldDB" id="A0A0S7WI81"/>
<evidence type="ECO:0000313" key="5">
    <source>
        <dbReference type="Proteomes" id="UP000051124"/>
    </source>
</evidence>
<dbReference type="Pfam" id="PF02308">
    <property type="entry name" value="MgtC"/>
    <property type="match status" value="1"/>
</dbReference>
<evidence type="ECO:0000256" key="1">
    <source>
        <dbReference type="SAM" id="Phobius"/>
    </source>
</evidence>
<gene>
    <name evidence="4" type="ORF">AMJ40_04575</name>
</gene>
<sequence length="441" mass="46988">MQELLSPDVVVRFLIGFAVGALIGLERQKRMVQESTGGVRSFGLLSLFGTITAYTYTVTGNMIVLVYAVAVSTILIGVQITYKMFKTMRKGMTTSIVLAIAFMLGVLVGLDESPAPGQIIGPLQVLAMTVAFLVFLVLGFKREFQAVVAVISREEMISAAELGVLILFFWPLIPETVQVGSVVVPALQIYFLVILLLSISFVNYIIVKKLGSRGPLVFGFFGGLANSEATVSSLAEFHIKTSRRFPGRIALSTILANVGMILRNGVIVVILDPTLQIFRYYTIPLVILVVGAIYRSARESKRRVEVEEGEIESALGSPFEFGAAIRFAVVFTAVSFLSLFLQSVYADAGVIAAALLGGFASAGAIVATVGIGFAGASIGLSTAVLAVIIATTTSVLNKVVYVYLSDRETGLVKIVVKDSLIMAVGVVLFIIALVLGVVPVV</sequence>
<keyword evidence="1" id="KW-0812">Transmembrane</keyword>
<keyword evidence="1" id="KW-1133">Transmembrane helix</keyword>
<feature type="transmembrane region" description="Helical" evidence="1">
    <location>
        <begin position="92"/>
        <end position="110"/>
    </location>
</feature>
<feature type="transmembrane region" description="Helical" evidence="1">
    <location>
        <begin position="323"/>
        <end position="345"/>
    </location>
</feature>
<feature type="transmembrane region" description="Helical" evidence="1">
    <location>
        <begin position="6"/>
        <end position="25"/>
    </location>
</feature>
<accession>A0A0S7WI81</accession>
<proteinExistence type="predicted"/>
<feature type="transmembrane region" description="Helical" evidence="1">
    <location>
        <begin position="277"/>
        <end position="294"/>
    </location>
</feature>
<evidence type="ECO:0000313" key="4">
    <source>
        <dbReference type="EMBL" id="KPJ49858.1"/>
    </source>
</evidence>
<feature type="transmembrane region" description="Helical" evidence="1">
    <location>
        <begin position="419"/>
        <end position="440"/>
    </location>
</feature>
<feature type="transmembrane region" description="Helical" evidence="1">
    <location>
        <begin position="185"/>
        <end position="206"/>
    </location>
</feature>
<protein>
    <submittedName>
        <fullName evidence="4">Uncharacterized protein</fullName>
    </submittedName>
</protein>
<dbReference type="PANTHER" id="PTHR39084">
    <property type="entry name" value="MEMBRANE PROTEIN-RELATED"/>
    <property type="match status" value="1"/>
</dbReference>